<dbReference type="RefSeq" id="WP_090927287.1">
    <property type="nucleotide sequence ID" value="NZ_FOTY01000015.1"/>
</dbReference>
<dbReference type="PIRSF" id="PIRSF012509">
    <property type="entry name" value="CamS"/>
    <property type="match status" value="1"/>
</dbReference>
<dbReference type="OrthoDB" id="9795361at2"/>
<feature type="compositionally biased region" description="Acidic residues" evidence="1">
    <location>
        <begin position="27"/>
        <end position="46"/>
    </location>
</feature>
<dbReference type="CDD" id="cd13440">
    <property type="entry name" value="CamS_repeat_2"/>
    <property type="match status" value="1"/>
</dbReference>
<protein>
    <submittedName>
        <fullName evidence="2">Protein involved in sex pheromone biosynthesis</fullName>
    </submittedName>
</protein>
<dbReference type="AlphaFoldDB" id="A0A1I4N7K5"/>
<dbReference type="PROSITE" id="PS51257">
    <property type="entry name" value="PROKAR_LIPOPROTEIN"/>
    <property type="match status" value="1"/>
</dbReference>
<dbReference type="STRING" id="266892.SAMN04488054_11569"/>
<dbReference type="EMBL" id="FOTY01000015">
    <property type="protein sequence ID" value="SFM11250.1"/>
    <property type="molecule type" value="Genomic_DNA"/>
</dbReference>
<name>A0A1I4N7K5_9BACI</name>
<proteinExistence type="predicted"/>
<feature type="region of interest" description="Disordered" evidence="1">
    <location>
        <begin position="25"/>
        <end position="46"/>
    </location>
</feature>
<dbReference type="Pfam" id="PF07537">
    <property type="entry name" value="CamS"/>
    <property type="match status" value="1"/>
</dbReference>
<feature type="region of interest" description="Disordered" evidence="1">
    <location>
        <begin position="129"/>
        <end position="151"/>
    </location>
</feature>
<dbReference type="CDD" id="cd13441">
    <property type="entry name" value="CamS_repeat_1"/>
    <property type="match status" value="1"/>
</dbReference>
<reference evidence="2 3" key="1">
    <citation type="submission" date="2016-10" db="EMBL/GenBank/DDBJ databases">
        <authorList>
            <person name="de Groot N.N."/>
        </authorList>
    </citation>
    <scope>NUCLEOTIDE SEQUENCE [LARGE SCALE GENOMIC DNA]</scope>
    <source>
        <strain evidence="2 3">CGMCC 1.6134</strain>
    </source>
</reference>
<organism evidence="2 3">
    <name type="scientific">Salibacterium qingdaonense</name>
    <dbReference type="NCBI Taxonomy" id="266892"/>
    <lineage>
        <taxon>Bacteria</taxon>
        <taxon>Bacillati</taxon>
        <taxon>Bacillota</taxon>
        <taxon>Bacilli</taxon>
        <taxon>Bacillales</taxon>
        <taxon>Bacillaceae</taxon>
    </lineage>
</organism>
<accession>A0A1I4N7K5</accession>
<evidence type="ECO:0000313" key="2">
    <source>
        <dbReference type="EMBL" id="SFM11250.1"/>
    </source>
</evidence>
<dbReference type="InterPro" id="IPR011426">
    <property type="entry name" value="CamS"/>
</dbReference>
<gene>
    <name evidence="2" type="ORF">SAMN04488054_11569</name>
</gene>
<evidence type="ECO:0000313" key="3">
    <source>
        <dbReference type="Proteomes" id="UP000199668"/>
    </source>
</evidence>
<dbReference type="Gene3D" id="3.10.570.10">
    <property type="entry name" value="sex pheromone staph- cam373 precursor domain"/>
    <property type="match status" value="1"/>
</dbReference>
<sequence>MWRKTGVLTAASFLLLTGCIPGLQQDQQEEGVDTEENEQTTEEDTVEVSPEVPSLDNYYRSVLQDGQYISGAARTFHRDVMYNRMDLERMSTGMQELAAGEFSQENYFFRPGQLISSSELNSWLMRQSEDNEAGLNPPLADADNFEERERNNPRPLSNIIEHNYMVENDNGNLQLGGMVIGLSMNNLYYFRQENEDGTYGPWLSESISRKESMQAAQDTATRILERLRSEDRENGALQDIPIMFTVFREAPRDAAVPGNFIAKGTAEPGEKVNNWQSLNEDYVLFPSTDASDNHRSDAEAFNQFRDEVNTFFQNFVGVIGEGYYQNDEWRDLTVEIPITFYSETEVTAFTQHVTDKVEQHFPNLDVEVRIHSSQGQEALVVKDAGEESYTHVY</sequence>
<dbReference type="Proteomes" id="UP000199668">
    <property type="component" value="Unassembled WGS sequence"/>
</dbReference>
<keyword evidence="3" id="KW-1185">Reference proteome</keyword>
<evidence type="ECO:0000256" key="1">
    <source>
        <dbReference type="SAM" id="MobiDB-lite"/>
    </source>
</evidence>